<evidence type="ECO:0000313" key="2">
    <source>
        <dbReference type="EMBL" id="KCV69280.1"/>
    </source>
</evidence>
<dbReference type="eggNOG" id="KOG0922">
    <property type="taxonomic scope" value="Eukaryota"/>
</dbReference>
<dbReference type="EMBL" id="KB932206">
    <property type="protein sequence ID" value="KCV69280.1"/>
    <property type="molecule type" value="Genomic_DNA"/>
</dbReference>
<keyword evidence="3" id="KW-1185">Reference proteome</keyword>
<dbReference type="Proteomes" id="UP000030693">
    <property type="component" value="Unassembled WGS sequence"/>
</dbReference>
<evidence type="ECO:0000313" key="3">
    <source>
        <dbReference type="Proteomes" id="UP000030693"/>
    </source>
</evidence>
<accession>A0A058Z4S7</accession>
<reference evidence="2" key="1">
    <citation type="submission" date="2013-04" db="EMBL/GenBank/DDBJ databases">
        <title>The Genome Sequence of Fonticula alba ATCC 38817.</title>
        <authorList>
            <consortium name="The Broad Institute Genomics Platform"/>
            <person name="Russ C."/>
            <person name="Cuomo C."/>
            <person name="Burger G."/>
            <person name="Gray M.W."/>
            <person name="Holland P.W.H."/>
            <person name="King N."/>
            <person name="Lang F.B.F."/>
            <person name="Roger A.J."/>
            <person name="Ruiz-Trillo I."/>
            <person name="Brown M."/>
            <person name="Walker B."/>
            <person name="Young S."/>
            <person name="Zeng Q."/>
            <person name="Gargeya S."/>
            <person name="Fitzgerald M."/>
            <person name="Haas B."/>
            <person name="Abouelleil A."/>
            <person name="Allen A.W."/>
            <person name="Alvarado L."/>
            <person name="Arachchi H.M."/>
            <person name="Berlin A.M."/>
            <person name="Chapman S.B."/>
            <person name="Gainer-Dewar J."/>
            <person name="Goldberg J."/>
            <person name="Griggs A."/>
            <person name="Gujja S."/>
            <person name="Hansen M."/>
            <person name="Howarth C."/>
            <person name="Imamovic A."/>
            <person name="Ireland A."/>
            <person name="Larimer J."/>
            <person name="McCowan C."/>
            <person name="Murphy C."/>
            <person name="Pearson M."/>
            <person name="Poon T.W."/>
            <person name="Priest M."/>
            <person name="Roberts A."/>
            <person name="Saif S."/>
            <person name="Shea T."/>
            <person name="Sisk P."/>
            <person name="Sykes S."/>
            <person name="Wortman J."/>
            <person name="Nusbaum C."/>
            <person name="Birren B."/>
        </authorList>
    </citation>
    <scope>NUCLEOTIDE SEQUENCE [LARGE SCALE GENOMIC DNA]</scope>
    <source>
        <strain evidence="2">ATCC 38817</strain>
    </source>
</reference>
<dbReference type="AlphaFoldDB" id="A0A058Z4S7"/>
<organism evidence="2">
    <name type="scientific">Fonticula alba</name>
    <name type="common">Slime mold</name>
    <dbReference type="NCBI Taxonomy" id="691883"/>
    <lineage>
        <taxon>Eukaryota</taxon>
        <taxon>Rotosphaerida</taxon>
        <taxon>Fonticulaceae</taxon>
        <taxon>Fonticula</taxon>
    </lineage>
</organism>
<dbReference type="STRING" id="691883.A0A058Z4S7"/>
<feature type="compositionally biased region" description="Pro residues" evidence="1">
    <location>
        <begin position="11"/>
        <end position="31"/>
    </location>
</feature>
<dbReference type="RefSeq" id="XP_009495845.1">
    <property type="nucleotide sequence ID" value="XM_009497570.1"/>
</dbReference>
<feature type="region of interest" description="Disordered" evidence="1">
    <location>
        <begin position="1"/>
        <end position="36"/>
    </location>
</feature>
<dbReference type="GeneID" id="20528440"/>
<evidence type="ECO:0000256" key="1">
    <source>
        <dbReference type="SAM" id="MobiDB-lite"/>
    </source>
</evidence>
<gene>
    <name evidence="2" type="ORF">H696_03715</name>
</gene>
<protein>
    <submittedName>
        <fullName evidence="2">Uncharacterized protein</fullName>
    </submittedName>
</protein>
<sequence>MWKPGSLAPDAPEPGNPPPASRVPTTAPPVSPEVVSPDHSYVVSRYKTQLLARLAGHRVVALFASGLEPPPCAVVRPAAGIQRPAQAFGGEPAPVGLGSSVGSPQLLWADGFGLDSQIPQILDDSGWTANGKAIGYVVSTSVDAQHLAHRAAIERGRERPDYAWVGSLPSKDLLFQDTPARVVYLSASAMVAELLRDPLASRFSVILVDFGHSLSNAPLGMGDTSPFPSTAPLSMGLVASLLRKLSKSPMRDDLRLVPIFRLGQETLCQGANPTRREWTADQARLDAGLRRLSIAIERYFAPAAPSTEGPEPAAYAELLLDSGLSSGPAPLVTVSPPDNVLRSVCSLSPEQGAPAVLGALRAAASAALLLSESTSLLETALAGAHPQVLAGRRRFNVALVQCPCSSAMNTAAERLGRFFSSSTGFADFSVVSTLDTDRRLPRFRSGRKLIILAAEPALATNPADPIPVHPSFRHAVIRTLEGLVTAGWPAAGHYRRMGAGQRALARVDLLVDSCVFSATLFSPGLGRDVTVPSVVSGPVAGAPTTTPECPLPTAHFLALLPLLLSLDLRLAVLCPPLTLDGLTLVGHPPGTSAALTNAATTLIAIGARDLGRYAAPPVGIHTTTSRPLLSGWEAVRAIENVAALGLVDPQTGRPLATLGASTLPSSVVRLCTWLCWSLGLRDGVADAVSLLHAQSTDVLEGAAATLAVLRQGGLANLLQPASPKAQEELLTDHGWASAEGDAVTAWNVIRAFDFAMTFRNPALSEYEYARSWAHDHRLKLPPLLQAYKYTRALITSVRACLPGSAADSPLFADSHALPADGPSRLIRALLAGRPRAVCALAPVPSGLYSLSSGAALRPHYGHYARAAGFAGPGDAISALCAPAFSAADTLRPNELFTIHTSSVLHRYAPNVVLYMDVDNSTLPEAPAGLRFVSVISPKWLPSTARTVYSS</sequence>
<name>A0A058Z4S7_FONAL</name>
<proteinExistence type="predicted"/>